<dbReference type="InterPro" id="IPR016169">
    <property type="entry name" value="FAD-bd_PCMH_sub2"/>
</dbReference>
<gene>
    <name evidence="10" type="ORF">ILEXP_LOCUS1389</name>
</gene>
<keyword evidence="4 8" id="KW-0732">Signal</keyword>
<accession>A0ABC8QP30</accession>
<dbReference type="InterPro" id="IPR036318">
    <property type="entry name" value="FAD-bd_PCMH-like_sf"/>
</dbReference>
<evidence type="ECO:0000256" key="4">
    <source>
        <dbReference type="ARBA" id="ARBA00022729"/>
    </source>
</evidence>
<evidence type="ECO:0000256" key="5">
    <source>
        <dbReference type="ARBA" id="ARBA00022827"/>
    </source>
</evidence>
<feature type="signal peptide" evidence="8">
    <location>
        <begin position="1"/>
        <end position="28"/>
    </location>
</feature>
<comment type="similarity">
    <text evidence="2">Belongs to the oxygen-dependent FAD-linked oxidoreductase family.</text>
</comment>
<dbReference type="Gene3D" id="3.30.465.10">
    <property type="match status" value="1"/>
</dbReference>
<dbReference type="InterPro" id="IPR016166">
    <property type="entry name" value="FAD-bd_PCMH"/>
</dbReference>
<dbReference type="PROSITE" id="PS51387">
    <property type="entry name" value="FAD_PCMH"/>
    <property type="match status" value="1"/>
</dbReference>
<evidence type="ECO:0000256" key="6">
    <source>
        <dbReference type="ARBA" id="ARBA00023157"/>
    </source>
</evidence>
<feature type="chain" id="PRO_5044845365" description="FAD-binding PCMH-type domain-containing protein" evidence="8">
    <location>
        <begin position="29"/>
        <end position="527"/>
    </location>
</feature>
<evidence type="ECO:0000256" key="3">
    <source>
        <dbReference type="ARBA" id="ARBA00022630"/>
    </source>
</evidence>
<evidence type="ECO:0000256" key="7">
    <source>
        <dbReference type="ARBA" id="ARBA00023180"/>
    </source>
</evidence>
<dbReference type="FunFam" id="3.30.43.10:FF:000004">
    <property type="entry name" value="Berberine bridge enzyme-like 15"/>
    <property type="match status" value="1"/>
</dbReference>
<evidence type="ECO:0000256" key="1">
    <source>
        <dbReference type="ARBA" id="ARBA00001974"/>
    </source>
</evidence>
<comment type="cofactor">
    <cofactor evidence="1">
        <name>FAD</name>
        <dbReference type="ChEBI" id="CHEBI:57692"/>
    </cofactor>
</comment>
<dbReference type="Gene3D" id="3.30.43.10">
    <property type="entry name" value="Uridine Diphospho-n-acetylenolpyruvylglucosamine Reductase, domain 2"/>
    <property type="match status" value="1"/>
</dbReference>
<dbReference type="Pfam" id="PF08031">
    <property type="entry name" value="BBE"/>
    <property type="match status" value="1"/>
</dbReference>
<comment type="caution">
    <text evidence="10">The sequence shown here is derived from an EMBL/GenBank/DDBJ whole genome shotgun (WGS) entry which is preliminary data.</text>
</comment>
<dbReference type="SUPFAM" id="SSF56176">
    <property type="entry name" value="FAD-binding/transporter-associated domain-like"/>
    <property type="match status" value="1"/>
</dbReference>
<evidence type="ECO:0000256" key="2">
    <source>
        <dbReference type="ARBA" id="ARBA00005466"/>
    </source>
</evidence>
<sequence>MKMISPKASWLSLSFVFLLPILSSSASSADTTTQGFFQCLSTKINNSTQVVYTPASPSYLSILLFSIQNLRFSTPSTPKPLAIITPLHESHVQAAICCSRTHNIEIRVRSGGHDYEGFSYVAKVPFAILDLFNLQSVSVNFEEKTVWVQAGATLGELYYNILNKSRTLAFPAGSSPSIGVGGHISGGGYGVLLRKFGLAVDHVIDARIVDVNGKILDRKSMGEDVFWAIRGGGGASFGVILAWKLNLVTVPEIVTFCRLNRTLENNATKLVHKWQTIADKVDENLFMRVFLRVENSGQVGVKTVDALFTTSFLGGIDGLLSLMGKVFPELGLARGNCQEVRWIDAFLFYEGILVTSLEELLNRTFIYKGNFKVKTDYVKTPLSESALEGLWERLKEEEVGVPFLELSPYGGKMSEISESATPFPHRAGNIYQIEYRLLWTEGGERHMNWLRMLYKYMAPYVSKNPREAYINYRDIDIGVNDDKTSYAGASIWGKKYFKNNFNRLVHAKSLIDPNNFFKNEQSIPSVI</sequence>
<organism evidence="10 11">
    <name type="scientific">Ilex paraguariensis</name>
    <name type="common">yerba mate</name>
    <dbReference type="NCBI Taxonomy" id="185542"/>
    <lineage>
        <taxon>Eukaryota</taxon>
        <taxon>Viridiplantae</taxon>
        <taxon>Streptophyta</taxon>
        <taxon>Embryophyta</taxon>
        <taxon>Tracheophyta</taxon>
        <taxon>Spermatophyta</taxon>
        <taxon>Magnoliopsida</taxon>
        <taxon>eudicotyledons</taxon>
        <taxon>Gunneridae</taxon>
        <taxon>Pentapetalae</taxon>
        <taxon>asterids</taxon>
        <taxon>campanulids</taxon>
        <taxon>Aquifoliales</taxon>
        <taxon>Aquifoliaceae</taxon>
        <taxon>Ilex</taxon>
    </lineage>
</organism>
<keyword evidence="11" id="KW-1185">Reference proteome</keyword>
<dbReference type="EMBL" id="CAUOFW020000447">
    <property type="protein sequence ID" value="CAK9134459.1"/>
    <property type="molecule type" value="Genomic_DNA"/>
</dbReference>
<dbReference type="InterPro" id="IPR016167">
    <property type="entry name" value="FAD-bd_PCMH_sub1"/>
</dbReference>
<evidence type="ECO:0000256" key="8">
    <source>
        <dbReference type="SAM" id="SignalP"/>
    </source>
</evidence>
<dbReference type="AlphaFoldDB" id="A0ABC8QP30"/>
<dbReference type="Gene3D" id="3.40.462.20">
    <property type="match status" value="1"/>
</dbReference>
<reference evidence="10 11" key="1">
    <citation type="submission" date="2024-02" db="EMBL/GenBank/DDBJ databases">
        <authorList>
            <person name="Vignale AGUSTIN F."/>
            <person name="Sosa J E."/>
            <person name="Modenutti C."/>
        </authorList>
    </citation>
    <scope>NUCLEOTIDE SEQUENCE [LARGE SCALE GENOMIC DNA]</scope>
</reference>
<evidence type="ECO:0000313" key="10">
    <source>
        <dbReference type="EMBL" id="CAK9134459.1"/>
    </source>
</evidence>
<proteinExistence type="inferred from homology"/>
<keyword evidence="3" id="KW-0285">Flavoprotein</keyword>
<dbReference type="PANTHER" id="PTHR32448">
    <property type="entry name" value="OS08G0158400 PROTEIN"/>
    <property type="match status" value="1"/>
</dbReference>
<evidence type="ECO:0000259" key="9">
    <source>
        <dbReference type="PROSITE" id="PS51387"/>
    </source>
</evidence>
<name>A0ABC8QP30_9AQUA</name>
<keyword evidence="7" id="KW-0325">Glycoprotein</keyword>
<keyword evidence="5" id="KW-0274">FAD</keyword>
<dbReference type="Pfam" id="PF01565">
    <property type="entry name" value="FAD_binding_4"/>
    <property type="match status" value="1"/>
</dbReference>
<dbReference type="InterPro" id="IPR006094">
    <property type="entry name" value="Oxid_FAD_bind_N"/>
</dbReference>
<evidence type="ECO:0000313" key="11">
    <source>
        <dbReference type="Proteomes" id="UP001642360"/>
    </source>
</evidence>
<dbReference type="InterPro" id="IPR012951">
    <property type="entry name" value="BBE"/>
</dbReference>
<dbReference type="Proteomes" id="UP001642360">
    <property type="component" value="Unassembled WGS sequence"/>
</dbReference>
<protein>
    <recommendedName>
        <fullName evidence="9">FAD-binding PCMH-type domain-containing protein</fullName>
    </recommendedName>
</protein>
<keyword evidence="6" id="KW-1015">Disulfide bond</keyword>
<feature type="domain" description="FAD-binding PCMH-type" evidence="9">
    <location>
        <begin position="76"/>
        <end position="250"/>
    </location>
</feature>